<dbReference type="GO" id="GO:0003677">
    <property type="term" value="F:DNA binding"/>
    <property type="evidence" value="ECO:0007669"/>
    <property type="project" value="InterPro"/>
</dbReference>
<sequence length="108" mass="12377">MDESYISERLAQLRTQMGVSARDMSLSMGQADNYINNIENRKSMPSMQNFLCICEYLKVTPKDFFDEGTTNPALLNELITELKPLNNKALENLLNFVRELQGKKERVG</sequence>
<name>A0A1D8GCW7_9FIRM</name>
<dbReference type="OrthoDB" id="2187867at2"/>
<accession>A0A1D8GCW7</accession>
<gene>
    <name evidence="2" type="ORF">Gferi_03650</name>
</gene>
<dbReference type="AlphaFoldDB" id="A0A1D8GCW7"/>
<dbReference type="SMART" id="SM00530">
    <property type="entry name" value="HTH_XRE"/>
    <property type="match status" value="1"/>
</dbReference>
<keyword evidence="3" id="KW-1185">Reference proteome</keyword>
<evidence type="ECO:0000313" key="3">
    <source>
        <dbReference type="Proteomes" id="UP000095743"/>
    </source>
</evidence>
<dbReference type="Gene3D" id="1.10.260.40">
    <property type="entry name" value="lambda repressor-like DNA-binding domains"/>
    <property type="match status" value="1"/>
</dbReference>
<reference evidence="2 3" key="1">
    <citation type="submission" date="2016-09" db="EMBL/GenBank/DDBJ databases">
        <title>Genomic analysis reveals versatility of anaerobic energy metabolism of Geosporobacter ferrireducens IRF9 of phylum Firmicutes.</title>
        <authorList>
            <person name="Kim S.-J."/>
        </authorList>
    </citation>
    <scope>NUCLEOTIDE SEQUENCE [LARGE SCALE GENOMIC DNA]</scope>
    <source>
        <strain evidence="2 3">IRF9</strain>
    </source>
</reference>
<dbReference type="InterPro" id="IPR001387">
    <property type="entry name" value="Cro/C1-type_HTH"/>
</dbReference>
<dbReference type="CDD" id="cd00093">
    <property type="entry name" value="HTH_XRE"/>
    <property type="match status" value="1"/>
</dbReference>
<feature type="domain" description="HTH cro/C1-type" evidence="1">
    <location>
        <begin position="10"/>
        <end position="64"/>
    </location>
</feature>
<dbReference type="EMBL" id="CP017269">
    <property type="protein sequence ID" value="AOT68749.1"/>
    <property type="molecule type" value="Genomic_DNA"/>
</dbReference>
<dbReference type="STRING" id="1424294.Gferi_03650"/>
<dbReference type="PROSITE" id="PS50943">
    <property type="entry name" value="HTH_CROC1"/>
    <property type="match status" value="1"/>
</dbReference>
<dbReference type="Pfam" id="PF12844">
    <property type="entry name" value="HTH_19"/>
    <property type="match status" value="1"/>
</dbReference>
<protein>
    <submittedName>
        <fullName evidence="2">Transcriptional regulator</fullName>
    </submittedName>
</protein>
<proteinExistence type="predicted"/>
<dbReference type="SUPFAM" id="SSF47413">
    <property type="entry name" value="lambda repressor-like DNA-binding domains"/>
    <property type="match status" value="1"/>
</dbReference>
<organism evidence="2 3">
    <name type="scientific">Geosporobacter ferrireducens</name>
    <dbReference type="NCBI Taxonomy" id="1424294"/>
    <lineage>
        <taxon>Bacteria</taxon>
        <taxon>Bacillati</taxon>
        <taxon>Bacillota</taxon>
        <taxon>Clostridia</taxon>
        <taxon>Peptostreptococcales</taxon>
        <taxon>Thermotaleaceae</taxon>
        <taxon>Geosporobacter</taxon>
    </lineage>
</organism>
<dbReference type="KEGG" id="gfe:Gferi_03650"/>
<dbReference type="Proteomes" id="UP000095743">
    <property type="component" value="Chromosome"/>
</dbReference>
<dbReference type="RefSeq" id="WP_069974317.1">
    <property type="nucleotide sequence ID" value="NZ_CP017269.1"/>
</dbReference>
<evidence type="ECO:0000259" key="1">
    <source>
        <dbReference type="PROSITE" id="PS50943"/>
    </source>
</evidence>
<evidence type="ECO:0000313" key="2">
    <source>
        <dbReference type="EMBL" id="AOT68749.1"/>
    </source>
</evidence>
<dbReference type="InterPro" id="IPR010982">
    <property type="entry name" value="Lambda_DNA-bd_dom_sf"/>
</dbReference>